<dbReference type="EMBL" id="SHOA02000001">
    <property type="protein sequence ID" value="TDH65875.1"/>
    <property type="molecule type" value="Genomic_DNA"/>
</dbReference>
<keyword evidence="1" id="KW-1133">Transmembrane helix</keyword>
<evidence type="ECO:0000313" key="2">
    <source>
        <dbReference type="EMBL" id="TDH65875.1"/>
    </source>
</evidence>
<dbReference type="Proteomes" id="UP000294530">
    <property type="component" value="Unassembled WGS sequence"/>
</dbReference>
<proteinExistence type="predicted"/>
<dbReference type="GeneID" id="94352912"/>
<comment type="caution">
    <text evidence="2">The sequence shown here is derived from an EMBL/GenBank/DDBJ whole genome shotgun (WGS) entry which is preliminary data.</text>
</comment>
<dbReference type="OrthoDB" id="128410at2759"/>
<evidence type="ECO:0000256" key="1">
    <source>
        <dbReference type="SAM" id="Phobius"/>
    </source>
</evidence>
<keyword evidence="1" id="KW-0472">Membrane</keyword>
<dbReference type="KEGG" id="blac:94352912"/>
<accession>A0A976FFP0</accession>
<gene>
    <name evidence="2" type="ORF">CCR75_009198</name>
</gene>
<sequence>MRIVVPSSTSRIDDYEHHLPARNVSHFDNDINPQRNRCGGSESTGFNQRFKSSKRQNLPDHFIPKSILWSPRQQLNAARDFNSPARSSKSLVGISSLEYQKDLVRSHTKEPEPLTVEQINTADRLRISAMRLNSEERQGDFRQADRFLENSTKNGEDEGIRNYMFCSTSARTNQVPLEYSTRRIPMNLASSRSNFLVESRLKDCCLKSSRKMNPIKLKPQSLKTIDDDAVSGKVNWNTSQVLASMVKAIEGLVKIGGLLPKIEDESEIPHCKYGRNEHLCGRVSITGRLIAQLIAFIGSNIPEWRVVVSATCLVVGLSGFSVGKIVHLVEFVSRQPFLTLTRGEQKRMRDRARALHDEVEKLYLFTLAMEMKSQSVVLDFHRDIQRIQIDRQKHQDIVTNEMQKFRQRTFGVLQELVIKHRDTIKTQLLELSKKHKVVTHKHTKHAGDNTSNESCKEIHKAASRNICAEKPTTEHPGEFEIYLKRDDGPVRPLPIVELSNQQILALAQQNDVTLQSLKQSFDSSYTVPNEIKQKFADALSHSNCIKYAEDMGPGSICLAYVTTDMVHHKVDLVASLTDDQGESEFDKSFTSVTHADPVLSSLQIASKATWNEILLLVVITIIIASVVVRTYNIYHRNKYSGRHRKRKHQRALRRAHQRARAIIECNEYSDECDGKVTDLGIEEVFLMSPEEG</sequence>
<reference evidence="2 3" key="1">
    <citation type="journal article" date="2021" name="Genome Biol.">
        <title>AFLAP: assembly-free linkage analysis pipeline using k-mers from genome sequencing data.</title>
        <authorList>
            <person name="Fletcher K."/>
            <person name="Zhang L."/>
            <person name="Gil J."/>
            <person name="Han R."/>
            <person name="Cavanaugh K."/>
            <person name="Michelmore R."/>
        </authorList>
    </citation>
    <scope>NUCLEOTIDE SEQUENCE [LARGE SCALE GENOMIC DNA]</scope>
    <source>
        <strain evidence="2 3">SF5</strain>
    </source>
</reference>
<evidence type="ECO:0000313" key="3">
    <source>
        <dbReference type="Proteomes" id="UP000294530"/>
    </source>
</evidence>
<keyword evidence="1" id="KW-0812">Transmembrane</keyword>
<dbReference type="AlphaFoldDB" id="A0A976FFP0"/>
<dbReference type="RefSeq" id="XP_067815374.1">
    <property type="nucleotide sequence ID" value="XM_067967241.1"/>
</dbReference>
<name>A0A976FFP0_BRELC</name>
<organism evidence="2 3">
    <name type="scientific">Bremia lactucae</name>
    <name type="common">Lettuce downy mildew</name>
    <dbReference type="NCBI Taxonomy" id="4779"/>
    <lineage>
        <taxon>Eukaryota</taxon>
        <taxon>Sar</taxon>
        <taxon>Stramenopiles</taxon>
        <taxon>Oomycota</taxon>
        <taxon>Peronosporomycetes</taxon>
        <taxon>Peronosporales</taxon>
        <taxon>Peronosporaceae</taxon>
        <taxon>Bremia</taxon>
    </lineage>
</organism>
<keyword evidence="3" id="KW-1185">Reference proteome</keyword>
<feature type="transmembrane region" description="Helical" evidence="1">
    <location>
        <begin position="613"/>
        <end position="634"/>
    </location>
</feature>
<protein>
    <submittedName>
        <fullName evidence="2">Uncharacterized protein</fullName>
    </submittedName>
</protein>